<protein>
    <submittedName>
        <fullName evidence="7">TetR family transcriptional regulator</fullName>
    </submittedName>
</protein>
<evidence type="ECO:0000256" key="1">
    <source>
        <dbReference type="ARBA" id="ARBA00023015"/>
    </source>
</evidence>
<dbReference type="PANTHER" id="PTHR30055:SF234">
    <property type="entry name" value="HTH-TYPE TRANSCRIPTIONAL REGULATOR BETI"/>
    <property type="match status" value="1"/>
</dbReference>
<evidence type="ECO:0000256" key="2">
    <source>
        <dbReference type="ARBA" id="ARBA00023125"/>
    </source>
</evidence>
<dbReference type="Pfam" id="PF00440">
    <property type="entry name" value="TetR_N"/>
    <property type="match status" value="1"/>
</dbReference>
<sequence length="215" mass="23215">MTDGTPRPLRADARRNREKILTAAARAFTAHGLDAHLEHIAKDAGVGSATLYRNFPTREALIEAVYRNEVAQLCDAAPALLARKAPDQALRAWAHLFLDYAAAKYGMIEALRTIAATGSNPYGHSRERIQAAVTALMDACAAAGLIRTDVRPDDIAAALEGIALTSAGPEHRQRAERLLDLTLDGLVIRHRDHGRDAASSNPGRTPSSPRSSRDR</sequence>
<dbReference type="InterPro" id="IPR050109">
    <property type="entry name" value="HTH-type_TetR-like_transc_reg"/>
</dbReference>
<dbReference type="PANTHER" id="PTHR30055">
    <property type="entry name" value="HTH-TYPE TRANSCRIPTIONAL REGULATOR RUTR"/>
    <property type="match status" value="1"/>
</dbReference>
<keyword evidence="2 4" id="KW-0238">DNA-binding</keyword>
<reference evidence="7" key="1">
    <citation type="journal article" date="2014" name="Int. J. Syst. Evol. Microbiol.">
        <title>Complete genome sequence of Corynebacterium casei LMG S-19264T (=DSM 44701T), isolated from a smear-ripened cheese.</title>
        <authorList>
            <consortium name="US DOE Joint Genome Institute (JGI-PGF)"/>
            <person name="Walter F."/>
            <person name="Albersmeier A."/>
            <person name="Kalinowski J."/>
            <person name="Ruckert C."/>
        </authorList>
    </citation>
    <scope>NUCLEOTIDE SEQUENCE</scope>
    <source>
        <strain evidence="7">JCM 4434</strain>
    </source>
</reference>
<dbReference type="InterPro" id="IPR009057">
    <property type="entry name" value="Homeodomain-like_sf"/>
</dbReference>
<feature type="domain" description="HTH tetR-type" evidence="6">
    <location>
        <begin position="14"/>
        <end position="73"/>
    </location>
</feature>
<keyword evidence="1" id="KW-0805">Transcription regulation</keyword>
<comment type="caution">
    <text evidence="7">The sequence shown here is derived from an EMBL/GenBank/DDBJ whole genome shotgun (WGS) entry which is preliminary data.</text>
</comment>
<dbReference type="Gene3D" id="1.10.357.10">
    <property type="entry name" value="Tetracycline Repressor, domain 2"/>
    <property type="match status" value="1"/>
</dbReference>
<dbReference type="PRINTS" id="PR00455">
    <property type="entry name" value="HTHTETR"/>
</dbReference>
<dbReference type="InterPro" id="IPR036271">
    <property type="entry name" value="Tet_transcr_reg_TetR-rel_C_sf"/>
</dbReference>
<gene>
    <name evidence="7" type="ORF">GCM10010502_45980</name>
</gene>
<dbReference type="SUPFAM" id="SSF46689">
    <property type="entry name" value="Homeodomain-like"/>
    <property type="match status" value="1"/>
</dbReference>
<dbReference type="EMBL" id="BMUB01000011">
    <property type="protein sequence ID" value="GGU88148.1"/>
    <property type="molecule type" value="Genomic_DNA"/>
</dbReference>
<dbReference type="GO" id="GO:0003700">
    <property type="term" value="F:DNA-binding transcription factor activity"/>
    <property type="evidence" value="ECO:0007669"/>
    <property type="project" value="TreeGrafter"/>
</dbReference>
<dbReference type="Proteomes" id="UP000610124">
    <property type="component" value="Unassembled WGS sequence"/>
</dbReference>
<dbReference type="PROSITE" id="PS50977">
    <property type="entry name" value="HTH_TETR_2"/>
    <property type="match status" value="1"/>
</dbReference>
<keyword evidence="3" id="KW-0804">Transcription</keyword>
<feature type="DNA-binding region" description="H-T-H motif" evidence="4">
    <location>
        <begin position="36"/>
        <end position="55"/>
    </location>
</feature>
<name>A0A8H9HVF0_KITAU</name>
<feature type="region of interest" description="Disordered" evidence="5">
    <location>
        <begin position="192"/>
        <end position="215"/>
    </location>
</feature>
<dbReference type="AlphaFoldDB" id="A0A8H9HVF0"/>
<evidence type="ECO:0000313" key="7">
    <source>
        <dbReference type="EMBL" id="GGU88148.1"/>
    </source>
</evidence>
<dbReference type="InterPro" id="IPR001647">
    <property type="entry name" value="HTH_TetR"/>
</dbReference>
<evidence type="ECO:0000259" key="6">
    <source>
        <dbReference type="PROSITE" id="PS50977"/>
    </source>
</evidence>
<dbReference type="RefSeq" id="WP_078867356.1">
    <property type="nucleotide sequence ID" value="NZ_BMUB01000011.1"/>
</dbReference>
<dbReference type="InterPro" id="IPR049445">
    <property type="entry name" value="TetR_SbtR-like_C"/>
</dbReference>
<dbReference type="GeneID" id="97487616"/>
<proteinExistence type="predicted"/>
<accession>A0A8H9HVF0</accession>
<dbReference type="Pfam" id="PF21597">
    <property type="entry name" value="TetR_C_43"/>
    <property type="match status" value="1"/>
</dbReference>
<dbReference type="GO" id="GO:0000976">
    <property type="term" value="F:transcription cis-regulatory region binding"/>
    <property type="evidence" value="ECO:0007669"/>
    <property type="project" value="TreeGrafter"/>
</dbReference>
<evidence type="ECO:0000313" key="8">
    <source>
        <dbReference type="Proteomes" id="UP000610124"/>
    </source>
</evidence>
<evidence type="ECO:0000256" key="5">
    <source>
        <dbReference type="SAM" id="MobiDB-lite"/>
    </source>
</evidence>
<feature type="compositionally biased region" description="Low complexity" evidence="5">
    <location>
        <begin position="199"/>
        <end position="215"/>
    </location>
</feature>
<evidence type="ECO:0000256" key="4">
    <source>
        <dbReference type="PROSITE-ProRule" id="PRU00335"/>
    </source>
</evidence>
<evidence type="ECO:0000256" key="3">
    <source>
        <dbReference type="ARBA" id="ARBA00023163"/>
    </source>
</evidence>
<dbReference type="OrthoDB" id="3192968at2"/>
<dbReference type="SUPFAM" id="SSF48498">
    <property type="entry name" value="Tetracyclin repressor-like, C-terminal domain"/>
    <property type="match status" value="1"/>
</dbReference>
<reference evidence="7" key="2">
    <citation type="submission" date="2020-09" db="EMBL/GenBank/DDBJ databases">
        <authorList>
            <person name="Sun Q."/>
            <person name="Ohkuma M."/>
        </authorList>
    </citation>
    <scope>NUCLEOTIDE SEQUENCE</scope>
    <source>
        <strain evidence="7">JCM 4434</strain>
    </source>
</reference>
<organism evidence="7 8">
    <name type="scientific">Kitasatospora aureofaciens</name>
    <name type="common">Streptomyces aureofaciens</name>
    <dbReference type="NCBI Taxonomy" id="1894"/>
    <lineage>
        <taxon>Bacteria</taxon>
        <taxon>Bacillati</taxon>
        <taxon>Actinomycetota</taxon>
        <taxon>Actinomycetes</taxon>
        <taxon>Kitasatosporales</taxon>
        <taxon>Streptomycetaceae</taxon>
        <taxon>Kitasatospora</taxon>
    </lineage>
</organism>